<comment type="caution">
    <text evidence="2">The sequence shown here is derived from an EMBL/GenBank/DDBJ whole genome shotgun (WGS) entry which is preliminary data.</text>
</comment>
<feature type="compositionally biased region" description="Basic and acidic residues" evidence="1">
    <location>
        <begin position="149"/>
        <end position="160"/>
    </location>
</feature>
<reference evidence="2" key="1">
    <citation type="journal article" date="2015" name="Nature">
        <title>Complex archaea that bridge the gap between prokaryotes and eukaryotes.</title>
        <authorList>
            <person name="Spang A."/>
            <person name="Saw J.H."/>
            <person name="Jorgensen S.L."/>
            <person name="Zaremba-Niedzwiedzka K."/>
            <person name="Martijn J."/>
            <person name="Lind A.E."/>
            <person name="van Eijk R."/>
            <person name="Schleper C."/>
            <person name="Guy L."/>
            <person name="Ettema T.J."/>
        </authorList>
    </citation>
    <scope>NUCLEOTIDE SEQUENCE</scope>
</reference>
<feature type="region of interest" description="Disordered" evidence="1">
    <location>
        <begin position="113"/>
        <end position="160"/>
    </location>
</feature>
<organism evidence="2">
    <name type="scientific">marine sediment metagenome</name>
    <dbReference type="NCBI Taxonomy" id="412755"/>
    <lineage>
        <taxon>unclassified sequences</taxon>
        <taxon>metagenomes</taxon>
        <taxon>ecological metagenomes</taxon>
    </lineage>
</organism>
<protein>
    <submittedName>
        <fullName evidence="2">Uncharacterized protein</fullName>
    </submittedName>
</protein>
<dbReference type="EMBL" id="LAZR01002254">
    <property type="protein sequence ID" value="KKN32424.1"/>
    <property type="molecule type" value="Genomic_DNA"/>
</dbReference>
<feature type="region of interest" description="Disordered" evidence="1">
    <location>
        <begin position="1"/>
        <end position="35"/>
    </location>
</feature>
<dbReference type="AlphaFoldDB" id="A0A0F9PQD9"/>
<sequence length="160" mass="18039">MNKKPNSDRSSRAQKRRAEREETKSPAQPQGGIPAKEVFSQLGELQFRYNTLVEANARLGQELAGKEAAIENLNALIEKLTPKSEPQTPDTLPEMMEKRQEPTDLELIEEHLANQRPSEEEVTQAIQAKQESEEEERPLADIIGQLPRDASDEKAKPLED</sequence>
<proteinExistence type="predicted"/>
<feature type="compositionally biased region" description="Basic and acidic residues" evidence="1">
    <location>
        <begin position="1"/>
        <end position="24"/>
    </location>
</feature>
<evidence type="ECO:0000313" key="2">
    <source>
        <dbReference type="EMBL" id="KKN32424.1"/>
    </source>
</evidence>
<evidence type="ECO:0000256" key="1">
    <source>
        <dbReference type="SAM" id="MobiDB-lite"/>
    </source>
</evidence>
<gene>
    <name evidence="2" type="ORF">LCGC14_0814120</name>
</gene>
<accession>A0A0F9PQD9</accession>
<name>A0A0F9PQD9_9ZZZZ</name>